<name>A0A7W2EWY6_9BURK</name>
<organism evidence="1 2">
    <name type="scientific">Rugamonas brunnea</name>
    <dbReference type="NCBI Taxonomy" id="2758569"/>
    <lineage>
        <taxon>Bacteria</taxon>
        <taxon>Pseudomonadati</taxon>
        <taxon>Pseudomonadota</taxon>
        <taxon>Betaproteobacteria</taxon>
        <taxon>Burkholderiales</taxon>
        <taxon>Oxalobacteraceae</taxon>
        <taxon>Telluria group</taxon>
        <taxon>Rugamonas</taxon>
    </lineage>
</organism>
<dbReference type="AlphaFoldDB" id="A0A7W2EWY6"/>
<dbReference type="InterPro" id="IPR036527">
    <property type="entry name" value="SCP2_sterol-bd_dom_sf"/>
</dbReference>
<dbReference type="RefSeq" id="WP_182167174.1">
    <property type="nucleotide sequence ID" value="NZ_JACEZT010000024.1"/>
</dbReference>
<keyword evidence="2" id="KW-1185">Reference proteome</keyword>
<accession>A0A7W2EWY6</accession>
<proteinExistence type="predicted"/>
<evidence type="ECO:0000313" key="2">
    <source>
        <dbReference type="Proteomes" id="UP000534388"/>
    </source>
</evidence>
<keyword evidence="1" id="KW-0378">Hydrolase</keyword>
<dbReference type="Gene3D" id="3.30.1050.10">
    <property type="entry name" value="SCP2 sterol-binding domain"/>
    <property type="match status" value="1"/>
</dbReference>
<dbReference type="EMBL" id="JACEZT010000024">
    <property type="protein sequence ID" value="MBA5640085.1"/>
    <property type="molecule type" value="Genomic_DNA"/>
</dbReference>
<evidence type="ECO:0000313" key="1">
    <source>
        <dbReference type="EMBL" id="MBA5640085.1"/>
    </source>
</evidence>
<keyword evidence="1" id="KW-0547">Nucleotide-binding</keyword>
<dbReference type="GO" id="GO:0004386">
    <property type="term" value="F:helicase activity"/>
    <property type="evidence" value="ECO:0007669"/>
    <property type="project" value="UniProtKB-KW"/>
</dbReference>
<sequence>MLKFKFLLWVFNQLLQRQIKNNPECARYVQGKTLVFQIRTASGAGRYYEIRDGAIRSFSGLAARPQFTFTFADAAKGFAILSAKDSQPAFIRAVGSKDLVVSGDFREVMWFQGLSAFLQPAKVVAPYDRTVF</sequence>
<reference evidence="1 2" key="1">
    <citation type="submission" date="2020-07" db="EMBL/GenBank/DDBJ databases">
        <title>Novel species isolated from subtropical streams in China.</title>
        <authorList>
            <person name="Lu H."/>
        </authorList>
    </citation>
    <scope>NUCLEOTIDE SEQUENCE [LARGE SCALE GENOMIC DNA]</scope>
    <source>
        <strain evidence="1 2">LX20W</strain>
    </source>
</reference>
<dbReference type="Proteomes" id="UP000534388">
    <property type="component" value="Unassembled WGS sequence"/>
</dbReference>
<protein>
    <submittedName>
        <fullName evidence="1">Helicase</fullName>
    </submittedName>
</protein>
<gene>
    <name evidence="1" type="ORF">H3H37_23770</name>
</gene>
<keyword evidence="1" id="KW-0347">Helicase</keyword>
<keyword evidence="1" id="KW-0067">ATP-binding</keyword>
<comment type="caution">
    <text evidence="1">The sequence shown here is derived from an EMBL/GenBank/DDBJ whole genome shotgun (WGS) entry which is preliminary data.</text>
</comment>